<organism evidence="2 3">
    <name type="scientific">Planococcus wigleyi</name>
    <dbReference type="NCBI Taxonomy" id="2762216"/>
    <lineage>
        <taxon>Bacteria</taxon>
        <taxon>Bacillati</taxon>
        <taxon>Bacillota</taxon>
        <taxon>Bacilli</taxon>
        <taxon>Bacillales</taxon>
        <taxon>Caryophanaceae</taxon>
        <taxon>Planococcus</taxon>
    </lineage>
</organism>
<evidence type="ECO:0000259" key="1">
    <source>
        <dbReference type="Pfam" id="PF12680"/>
    </source>
</evidence>
<accession>A0ABR8WEL9</accession>
<sequence>MKTARDTDFFCQFNEAFFQGDREFIEASITEDVVWTIVGSEPIRGKQAFLDVAFGVEEGYTNMNCTTELSLTNGREAALKGKMIKKGDGDKPKIYAFCDFYVLGNEEDGKIKDMTTFVIELKD</sequence>
<dbReference type="InterPro" id="IPR032710">
    <property type="entry name" value="NTF2-like_dom_sf"/>
</dbReference>
<evidence type="ECO:0000313" key="2">
    <source>
        <dbReference type="EMBL" id="MBD8015481.1"/>
    </source>
</evidence>
<dbReference type="Pfam" id="PF12680">
    <property type="entry name" value="SnoaL_2"/>
    <property type="match status" value="1"/>
</dbReference>
<dbReference type="Proteomes" id="UP000658980">
    <property type="component" value="Unassembled WGS sequence"/>
</dbReference>
<comment type="caution">
    <text evidence="2">The sequence shown here is derived from an EMBL/GenBank/DDBJ whole genome shotgun (WGS) entry which is preliminary data.</text>
</comment>
<evidence type="ECO:0000313" key="3">
    <source>
        <dbReference type="Proteomes" id="UP000658980"/>
    </source>
</evidence>
<protein>
    <submittedName>
        <fullName evidence="2">Nuclear transport factor 2 family protein</fullName>
    </submittedName>
</protein>
<gene>
    <name evidence="2" type="ORF">H9630_11705</name>
</gene>
<keyword evidence="3" id="KW-1185">Reference proteome</keyword>
<dbReference type="RefSeq" id="WP_191715673.1">
    <property type="nucleotide sequence ID" value="NZ_JACSPU010000004.1"/>
</dbReference>
<name>A0ABR8WEL9_9BACL</name>
<reference evidence="2 3" key="1">
    <citation type="submission" date="2020-08" db="EMBL/GenBank/DDBJ databases">
        <title>A Genomic Blueprint of the Chicken Gut Microbiome.</title>
        <authorList>
            <person name="Gilroy R."/>
            <person name="Ravi A."/>
            <person name="Getino M."/>
            <person name="Pursley I."/>
            <person name="Horton D.L."/>
            <person name="Alikhan N.-F."/>
            <person name="Baker D."/>
            <person name="Gharbi K."/>
            <person name="Hall N."/>
            <person name="Watson M."/>
            <person name="Adriaenssens E.M."/>
            <person name="Foster-Nyarko E."/>
            <person name="Jarju S."/>
            <person name="Secka A."/>
            <person name="Antonio M."/>
            <person name="Oren A."/>
            <person name="Chaudhuri R."/>
            <person name="La Ragione R.M."/>
            <person name="Hildebrand F."/>
            <person name="Pallen M.J."/>
        </authorList>
    </citation>
    <scope>NUCLEOTIDE SEQUENCE [LARGE SCALE GENOMIC DNA]</scope>
    <source>
        <strain evidence="2 3">Sa1BUA13</strain>
    </source>
</reference>
<dbReference type="EMBL" id="JACSPU010000004">
    <property type="protein sequence ID" value="MBD8015481.1"/>
    <property type="molecule type" value="Genomic_DNA"/>
</dbReference>
<feature type="domain" description="SnoaL-like" evidence="1">
    <location>
        <begin position="12"/>
        <end position="113"/>
    </location>
</feature>
<dbReference type="Gene3D" id="3.10.450.50">
    <property type="match status" value="1"/>
</dbReference>
<proteinExistence type="predicted"/>
<dbReference type="InterPro" id="IPR037401">
    <property type="entry name" value="SnoaL-like"/>
</dbReference>
<dbReference type="SUPFAM" id="SSF54427">
    <property type="entry name" value="NTF2-like"/>
    <property type="match status" value="1"/>
</dbReference>